<feature type="domain" description="Cardiolipin synthase N-terminal" evidence="7">
    <location>
        <begin position="19"/>
        <end position="60"/>
    </location>
</feature>
<evidence type="ECO:0000256" key="5">
    <source>
        <dbReference type="ARBA" id="ARBA00023136"/>
    </source>
</evidence>
<evidence type="ECO:0000256" key="1">
    <source>
        <dbReference type="ARBA" id="ARBA00004651"/>
    </source>
</evidence>
<evidence type="ECO:0000259" key="7">
    <source>
        <dbReference type="Pfam" id="PF13396"/>
    </source>
</evidence>
<organism evidence="8 9">
    <name type="scientific">Pontibacter virosus</name>
    <dbReference type="NCBI Taxonomy" id="1765052"/>
    <lineage>
        <taxon>Bacteria</taxon>
        <taxon>Pseudomonadati</taxon>
        <taxon>Bacteroidota</taxon>
        <taxon>Cytophagia</taxon>
        <taxon>Cytophagales</taxon>
        <taxon>Hymenobacteraceae</taxon>
        <taxon>Pontibacter</taxon>
    </lineage>
</organism>
<dbReference type="EMBL" id="QEKI01000001">
    <property type="protein sequence ID" value="PVY44182.1"/>
    <property type="molecule type" value="Genomic_DNA"/>
</dbReference>
<evidence type="ECO:0000256" key="4">
    <source>
        <dbReference type="ARBA" id="ARBA00022989"/>
    </source>
</evidence>
<evidence type="ECO:0000313" key="8">
    <source>
        <dbReference type="EMBL" id="PVY44182.1"/>
    </source>
</evidence>
<gene>
    <name evidence="8" type="ORF">C8E01_101548</name>
</gene>
<reference evidence="8 9" key="1">
    <citation type="submission" date="2018-04" db="EMBL/GenBank/DDBJ databases">
        <title>Genomic Encyclopedia of Type Strains, Phase IV (KMG-IV): sequencing the most valuable type-strain genomes for metagenomic binning, comparative biology and taxonomic classification.</title>
        <authorList>
            <person name="Goeker M."/>
        </authorList>
    </citation>
    <scope>NUCLEOTIDE SEQUENCE [LARGE SCALE GENOMIC DNA]</scope>
    <source>
        <strain evidence="8 9">DSM 100231</strain>
    </source>
</reference>
<keyword evidence="4 6" id="KW-1133">Transmembrane helix</keyword>
<comment type="subcellular location">
    <subcellularLocation>
        <location evidence="1">Cell membrane</location>
        <topology evidence="1">Multi-pass membrane protein</topology>
    </subcellularLocation>
</comment>
<dbReference type="AlphaFoldDB" id="A0A2U1B6F3"/>
<keyword evidence="3 6" id="KW-0812">Transmembrane</keyword>
<evidence type="ECO:0000256" key="3">
    <source>
        <dbReference type="ARBA" id="ARBA00022692"/>
    </source>
</evidence>
<evidence type="ECO:0000256" key="2">
    <source>
        <dbReference type="ARBA" id="ARBA00022475"/>
    </source>
</evidence>
<name>A0A2U1B6F3_9BACT</name>
<keyword evidence="2" id="KW-1003">Cell membrane</keyword>
<comment type="caution">
    <text evidence="8">The sequence shown here is derived from an EMBL/GenBank/DDBJ whole genome shotgun (WGS) entry which is preliminary data.</text>
</comment>
<sequence>MDANFQDSALYYIVGAALILQMYIVWDIYRKDFRDEWSRTLFLAAVMLMPLLGMVIYAVFSHRFLKEQEV</sequence>
<keyword evidence="5 6" id="KW-0472">Membrane</keyword>
<accession>A0A2U1B6F3</accession>
<dbReference type="InterPro" id="IPR027379">
    <property type="entry name" value="CLS_N"/>
</dbReference>
<protein>
    <submittedName>
        <fullName evidence="8">Phospholipase D-like protein</fullName>
    </submittedName>
</protein>
<dbReference type="GO" id="GO:0005886">
    <property type="term" value="C:plasma membrane"/>
    <property type="evidence" value="ECO:0007669"/>
    <property type="project" value="UniProtKB-SubCell"/>
</dbReference>
<proteinExistence type="predicted"/>
<dbReference type="Pfam" id="PF13396">
    <property type="entry name" value="PLDc_N"/>
    <property type="match status" value="1"/>
</dbReference>
<evidence type="ECO:0000313" key="9">
    <source>
        <dbReference type="Proteomes" id="UP000245466"/>
    </source>
</evidence>
<dbReference type="Proteomes" id="UP000245466">
    <property type="component" value="Unassembled WGS sequence"/>
</dbReference>
<keyword evidence="9" id="KW-1185">Reference proteome</keyword>
<feature type="transmembrane region" description="Helical" evidence="6">
    <location>
        <begin position="12"/>
        <end position="29"/>
    </location>
</feature>
<evidence type="ECO:0000256" key="6">
    <source>
        <dbReference type="SAM" id="Phobius"/>
    </source>
</evidence>
<feature type="transmembrane region" description="Helical" evidence="6">
    <location>
        <begin position="41"/>
        <end position="60"/>
    </location>
</feature>
<dbReference type="RefSeq" id="WP_116541791.1">
    <property type="nucleotide sequence ID" value="NZ_QEKI01000001.1"/>
</dbReference>